<keyword evidence="2" id="KW-1185">Reference proteome</keyword>
<sequence length="617" mass="67841">MAHVVITGANGGWTQGADAPNRLEINDFVRNIEYFSLFIQALTVISGKSQDDPLSYFSIAGIHGSPPVPWQGAGGNRPIAGSRFSGYCTHGSVLFPTWHRPFVALYEQTLQQNALDIAQQYEDKPRWIGAAQNLRLPFWDWASNIIPPDEVISLETVDIITPDGNTTSVPNPLLRYTFNPIDDSFPSPYSGWRTTVRHPYDQDNVTALRSDLSIIGSQLTTKTYNLLSRVHTWPAFSNHTRGDGGSTSNSLEALHDEVHGTVGGRGHMSDPSVAAFDPIFFLHHCNVDRLLSLWEAVNPGQWVTRGPADSRGTFTIPANADVDDNTDLTPFWDSQTSFWISSQTKTTKSLQYSYPEFNNLNLNDTRAVQVAIASYINQKYGRGFFGLPARGRGISLFGQQPPEGIRAAGATVLTETASEVKSVAAAANVLHLFHSRGGSNPHTAEKEEHGNEGPTVLYDYTSRVHVKKYELGGSYSVLIFLGEVPDDASQWRRCHTFVGAHVTFANSAASQCGNCSEQADAYSEGFVHLNQAIYERSGLPSYEPSEVVRYLKDSLHWRVQAADRSAVELSKLPSLEVTVSQTPLTQEPSGLFPILGEPIFHHHITFGRLGGARQAQA</sequence>
<name>A0ACC0UB63_9AGAM</name>
<proteinExistence type="predicted"/>
<comment type="caution">
    <text evidence="1">The sequence shown here is derived from an EMBL/GenBank/DDBJ whole genome shotgun (WGS) entry which is preliminary data.</text>
</comment>
<accession>A0ACC0UB63</accession>
<gene>
    <name evidence="1" type="ORF">F5148DRAFT_832139</name>
</gene>
<dbReference type="EMBL" id="JAGFNK010000077">
    <property type="protein sequence ID" value="KAI9508871.1"/>
    <property type="molecule type" value="Genomic_DNA"/>
</dbReference>
<dbReference type="Proteomes" id="UP001207468">
    <property type="component" value="Unassembled WGS sequence"/>
</dbReference>
<evidence type="ECO:0000313" key="1">
    <source>
        <dbReference type="EMBL" id="KAI9508871.1"/>
    </source>
</evidence>
<organism evidence="1 2">
    <name type="scientific">Russula earlei</name>
    <dbReference type="NCBI Taxonomy" id="71964"/>
    <lineage>
        <taxon>Eukaryota</taxon>
        <taxon>Fungi</taxon>
        <taxon>Dikarya</taxon>
        <taxon>Basidiomycota</taxon>
        <taxon>Agaricomycotina</taxon>
        <taxon>Agaricomycetes</taxon>
        <taxon>Russulales</taxon>
        <taxon>Russulaceae</taxon>
        <taxon>Russula</taxon>
    </lineage>
</organism>
<protein>
    <submittedName>
        <fullName evidence="1">Photo-regulated tyrosinase</fullName>
    </submittedName>
</protein>
<reference evidence="1" key="1">
    <citation type="submission" date="2021-03" db="EMBL/GenBank/DDBJ databases">
        <title>Evolutionary priming and transition to the ectomycorrhizal habit in an iconic lineage of mushroom-forming fungi: is preadaptation a requirement?</title>
        <authorList>
            <consortium name="DOE Joint Genome Institute"/>
            <person name="Looney B.P."/>
            <person name="Miyauchi S."/>
            <person name="Morin E."/>
            <person name="Drula E."/>
            <person name="Courty P.E."/>
            <person name="Chicoki N."/>
            <person name="Fauchery L."/>
            <person name="Kohler A."/>
            <person name="Kuo A."/>
            <person name="LaButti K."/>
            <person name="Pangilinan J."/>
            <person name="Lipzen A."/>
            <person name="Riley R."/>
            <person name="Andreopoulos W."/>
            <person name="He G."/>
            <person name="Johnson J."/>
            <person name="Barry K.W."/>
            <person name="Grigoriev I.V."/>
            <person name="Nagy L."/>
            <person name="Hibbett D."/>
            <person name="Henrissat B."/>
            <person name="Matheny P.B."/>
            <person name="Labbe J."/>
            <person name="Martin A.F."/>
        </authorList>
    </citation>
    <scope>NUCLEOTIDE SEQUENCE</scope>
    <source>
        <strain evidence="1">BPL698</strain>
    </source>
</reference>
<evidence type="ECO:0000313" key="2">
    <source>
        <dbReference type="Proteomes" id="UP001207468"/>
    </source>
</evidence>